<dbReference type="Pfam" id="PF13177">
    <property type="entry name" value="DNA_pol3_delta2"/>
    <property type="match status" value="1"/>
</dbReference>
<organism evidence="2">
    <name type="scientific">Oceaniferula spumae</name>
    <dbReference type="NCBI Taxonomy" id="2979115"/>
    <lineage>
        <taxon>Bacteria</taxon>
        <taxon>Pseudomonadati</taxon>
        <taxon>Verrucomicrobiota</taxon>
        <taxon>Verrucomicrobiia</taxon>
        <taxon>Verrucomicrobiales</taxon>
        <taxon>Verrucomicrobiaceae</taxon>
        <taxon>Oceaniferula</taxon>
    </lineage>
</organism>
<dbReference type="EMBL" id="AP026866">
    <property type="protein sequence ID" value="BDS05048.1"/>
    <property type="molecule type" value="Genomic_DNA"/>
</dbReference>
<protein>
    <submittedName>
        <fullName evidence="2">DNA polymerase III subunit delta</fullName>
    </submittedName>
</protein>
<dbReference type="Gene3D" id="3.40.50.300">
    <property type="entry name" value="P-loop containing nucleotide triphosphate hydrolases"/>
    <property type="match status" value="1"/>
</dbReference>
<sequence>MFSDCPEARSRQDERAMAYTAEKAFNLIEAAHKRGRLAHAFLITGDPGSGKSELATKVINLINPPAESGGMNLFGEPEEVETPKLEELEGDLVRIVRPKSKSRRIVVDDIRGLEKSFYVASATGKWKVGVIEHADRMGVGAENAFLKTLEEPPSDCLLLLLSDAPELLLPTILSRCVRLPLMASVGGRLVSESQQELLASLAGLARQGMGKIAHALTLRAEFSALLARRRAEITKINDLALKEETSKYKNTTDGEWLKRREDFYKGHTESEYLGERDRLLEVLIAWLGDVVRQKCSVERLDFPSEKETTAMVAAGNDLSELLQRMDALENLRANLETNVQEQLALEVAFLKAFA</sequence>
<proteinExistence type="predicted"/>
<accession>A0AAT9FGF1</accession>
<evidence type="ECO:0000256" key="1">
    <source>
        <dbReference type="SAM" id="Coils"/>
    </source>
</evidence>
<feature type="coiled-coil region" evidence="1">
    <location>
        <begin position="311"/>
        <end position="345"/>
    </location>
</feature>
<dbReference type="InterPro" id="IPR050238">
    <property type="entry name" value="DNA_Rep/Repair_Clamp_Loader"/>
</dbReference>
<reference evidence="2" key="1">
    <citation type="submission" date="2024-07" db="EMBL/GenBank/DDBJ databases">
        <title>Complete genome sequence of Verrucomicrobiaceae bacterium NT6N.</title>
        <authorList>
            <person name="Huang C."/>
            <person name="Takami H."/>
            <person name="Hamasaki K."/>
        </authorList>
    </citation>
    <scope>NUCLEOTIDE SEQUENCE</scope>
    <source>
        <strain evidence="2">NT6N</strain>
    </source>
</reference>
<dbReference type="KEGG" id="osu:NT6N_00880"/>
<dbReference type="PANTHER" id="PTHR11669:SF8">
    <property type="entry name" value="DNA POLYMERASE III SUBUNIT DELTA"/>
    <property type="match status" value="1"/>
</dbReference>
<dbReference type="GO" id="GO:0006261">
    <property type="term" value="P:DNA-templated DNA replication"/>
    <property type="evidence" value="ECO:0007669"/>
    <property type="project" value="TreeGrafter"/>
</dbReference>
<dbReference type="PANTHER" id="PTHR11669">
    <property type="entry name" value="REPLICATION FACTOR C / DNA POLYMERASE III GAMMA-TAU SUBUNIT"/>
    <property type="match status" value="1"/>
</dbReference>
<keyword evidence="1" id="KW-0175">Coiled coil</keyword>
<evidence type="ECO:0000313" key="2">
    <source>
        <dbReference type="EMBL" id="BDS05048.1"/>
    </source>
</evidence>
<gene>
    <name evidence="2" type="primary">holB</name>
    <name evidence="2" type="ORF">NT6N_00880</name>
</gene>
<name>A0AAT9FGF1_9BACT</name>
<dbReference type="AlphaFoldDB" id="A0AAT9FGF1"/>
<dbReference type="SUPFAM" id="SSF52540">
    <property type="entry name" value="P-loop containing nucleoside triphosphate hydrolases"/>
    <property type="match status" value="1"/>
</dbReference>
<dbReference type="InterPro" id="IPR027417">
    <property type="entry name" value="P-loop_NTPase"/>
</dbReference>